<evidence type="ECO:0000313" key="3">
    <source>
        <dbReference type="EMBL" id="KAK1390686.1"/>
    </source>
</evidence>
<dbReference type="Pfam" id="PF05042">
    <property type="entry name" value="Caleosin"/>
    <property type="match status" value="1"/>
</dbReference>
<comment type="similarity">
    <text evidence="1">Belongs to the caleosin family.</text>
</comment>
<gene>
    <name evidence="3" type="ORF">POM88_018864</name>
</gene>
<dbReference type="AlphaFoldDB" id="A0AAD8ITR6"/>
<dbReference type="GO" id="GO:0004497">
    <property type="term" value="F:monooxygenase activity"/>
    <property type="evidence" value="ECO:0007669"/>
    <property type="project" value="TreeGrafter"/>
</dbReference>
<reference evidence="3" key="2">
    <citation type="submission" date="2023-05" db="EMBL/GenBank/DDBJ databases">
        <authorList>
            <person name="Schelkunov M.I."/>
        </authorList>
    </citation>
    <scope>NUCLEOTIDE SEQUENCE</scope>
    <source>
        <strain evidence="3">Hsosn_3</strain>
        <tissue evidence="3">Leaf</tissue>
    </source>
</reference>
<sequence length="228" mass="25706">MDTVAPLAPVTSERMVRNDLEDSLPKPYLARALVAADADHPNGTPGHEANGMSVLQQHVAFFDRNNDGIIYPSETYAGFRAIGLNVFFSLILAFFINVFVSYATLPGWIPSPLLPVYIHNIHKGKHGSDSGTYDTEGRFMPVNLENMFSKYASVPDKMTLGDLWNMTEGNRVVYDVVGWILNKFEWGLVYIIAKDEDGFVTKETARRLFDGSLFEYLENRNRTETKED</sequence>
<organism evidence="3 4">
    <name type="scientific">Heracleum sosnowskyi</name>
    <dbReference type="NCBI Taxonomy" id="360622"/>
    <lineage>
        <taxon>Eukaryota</taxon>
        <taxon>Viridiplantae</taxon>
        <taxon>Streptophyta</taxon>
        <taxon>Embryophyta</taxon>
        <taxon>Tracheophyta</taxon>
        <taxon>Spermatophyta</taxon>
        <taxon>Magnoliopsida</taxon>
        <taxon>eudicotyledons</taxon>
        <taxon>Gunneridae</taxon>
        <taxon>Pentapetalae</taxon>
        <taxon>asterids</taxon>
        <taxon>campanulids</taxon>
        <taxon>Apiales</taxon>
        <taxon>Apiaceae</taxon>
        <taxon>Apioideae</taxon>
        <taxon>apioid superclade</taxon>
        <taxon>Tordylieae</taxon>
        <taxon>Tordyliinae</taxon>
        <taxon>Heracleum</taxon>
    </lineage>
</organism>
<dbReference type="EMBL" id="JAUIZM010000004">
    <property type="protein sequence ID" value="KAK1390686.1"/>
    <property type="molecule type" value="Genomic_DNA"/>
</dbReference>
<keyword evidence="2" id="KW-1133">Transmembrane helix</keyword>
<dbReference type="GO" id="GO:0005509">
    <property type="term" value="F:calcium ion binding"/>
    <property type="evidence" value="ECO:0007669"/>
    <property type="project" value="TreeGrafter"/>
</dbReference>
<keyword evidence="2" id="KW-0812">Transmembrane</keyword>
<reference evidence="3" key="1">
    <citation type="submission" date="2023-02" db="EMBL/GenBank/DDBJ databases">
        <title>Genome of toxic invasive species Heracleum sosnowskyi carries increased number of genes despite the absence of recent whole-genome duplications.</title>
        <authorList>
            <person name="Schelkunov M."/>
            <person name="Shtratnikova V."/>
            <person name="Makarenko M."/>
            <person name="Klepikova A."/>
            <person name="Omelchenko D."/>
            <person name="Novikova G."/>
            <person name="Obukhova E."/>
            <person name="Bogdanov V."/>
            <person name="Penin A."/>
            <person name="Logacheva M."/>
        </authorList>
    </citation>
    <scope>NUCLEOTIDE SEQUENCE</scope>
    <source>
        <strain evidence="3">Hsosn_3</strain>
        <tissue evidence="3">Leaf</tissue>
    </source>
</reference>
<dbReference type="PANTHER" id="PTHR31495">
    <property type="entry name" value="PEROXYGENASE 3-RELATED"/>
    <property type="match status" value="1"/>
</dbReference>
<comment type="caution">
    <text evidence="3">The sequence shown here is derived from an EMBL/GenBank/DDBJ whole genome shotgun (WGS) entry which is preliminary data.</text>
</comment>
<proteinExistence type="inferred from homology"/>
<evidence type="ECO:0000256" key="1">
    <source>
        <dbReference type="ARBA" id="ARBA00006765"/>
    </source>
</evidence>
<feature type="transmembrane region" description="Helical" evidence="2">
    <location>
        <begin position="82"/>
        <end position="105"/>
    </location>
</feature>
<keyword evidence="2" id="KW-0472">Membrane</keyword>
<dbReference type="Proteomes" id="UP001237642">
    <property type="component" value="Unassembled WGS sequence"/>
</dbReference>
<keyword evidence="4" id="KW-1185">Reference proteome</keyword>
<protein>
    <submittedName>
        <fullName evidence="3">Peroxygenase-1</fullName>
    </submittedName>
</protein>
<name>A0AAD8ITR6_9APIA</name>
<dbReference type="InterPro" id="IPR007736">
    <property type="entry name" value="Caleosin-related"/>
</dbReference>
<accession>A0AAD8ITR6</accession>
<evidence type="ECO:0000256" key="2">
    <source>
        <dbReference type="SAM" id="Phobius"/>
    </source>
</evidence>
<dbReference type="PANTHER" id="PTHR31495:SF37">
    <property type="entry name" value="PLANT SEED PEROXYGENASE"/>
    <property type="match status" value="1"/>
</dbReference>
<evidence type="ECO:0000313" key="4">
    <source>
        <dbReference type="Proteomes" id="UP001237642"/>
    </source>
</evidence>